<name>A0ABT4UJL3_9BACT</name>
<keyword evidence="2" id="KW-1185">Reference proteome</keyword>
<dbReference type="Gene3D" id="3.40.50.150">
    <property type="entry name" value="Vaccinia Virus protein VP39"/>
    <property type="match status" value="1"/>
</dbReference>
<dbReference type="GO" id="GO:0008168">
    <property type="term" value="F:methyltransferase activity"/>
    <property type="evidence" value="ECO:0007669"/>
    <property type="project" value="UniProtKB-KW"/>
</dbReference>
<dbReference type="GO" id="GO:0032259">
    <property type="term" value="P:methylation"/>
    <property type="evidence" value="ECO:0007669"/>
    <property type="project" value="UniProtKB-KW"/>
</dbReference>
<comment type="caution">
    <text evidence="1">The sequence shown here is derived from an EMBL/GenBank/DDBJ whole genome shotgun (WGS) entry which is preliminary data.</text>
</comment>
<dbReference type="Proteomes" id="UP001210231">
    <property type="component" value="Unassembled WGS sequence"/>
</dbReference>
<keyword evidence="1" id="KW-0808">Transferase</keyword>
<dbReference type="SUPFAM" id="SSF53335">
    <property type="entry name" value="S-adenosyl-L-methionine-dependent methyltransferases"/>
    <property type="match status" value="1"/>
</dbReference>
<evidence type="ECO:0000313" key="2">
    <source>
        <dbReference type="Proteomes" id="UP001210231"/>
    </source>
</evidence>
<dbReference type="EMBL" id="JAQGEF010000008">
    <property type="protein sequence ID" value="MDA3614963.1"/>
    <property type="molecule type" value="Genomic_DNA"/>
</dbReference>
<sequence length="272" mass="31224">MYIASLIMYNAFQLGFKYLQYYITASNGKGHGVHSPFVFDFIINVLNSKGTYYCFNEIEQVRKAYLINSEVIEVEDFGAGSRTGATKKRVIKNIARSALKPRKYSQLLFKIATYYKPKTILELGTSLGITTSYLSNSNKESKIITLEGSENIASVAANTFKQLGLKNITQITGNFDETLSSALKQSGVTDFAYVDGNHRYEPTVRYYREILPFITEESILIFDDIHWSKEMEQAWEEIKNHEAVTMSIDLFFIGLVFFKKDFKVKQHFTIRY</sequence>
<evidence type="ECO:0000313" key="1">
    <source>
        <dbReference type="EMBL" id="MDA3614963.1"/>
    </source>
</evidence>
<dbReference type="Pfam" id="PF13578">
    <property type="entry name" value="Methyltransf_24"/>
    <property type="match status" value="1"/>
</dbReference>
<dbReference type="InterPro" id="IPR029063">
    <property type="entry name" value="SAM-dependent_MTases_sf"/>
</dbReference>
<organism evidence="1 2">
    <name type="scientific">Polluticaenibacter yanchengensis</name>
    <dbReference type="NCBI Taxonomy" id="3014562"/>
    <lineage>
        <taxon>Bacteria</taxon>
        <taxon>Pseudomonadati</taxon>
        <taxon>Bacteroidota</taxon>
        <taxon>Chitinophagia</taxon>
        <taxon>Chitinophagales</taxon>
        <taxon>Chitinophagaceae</taxon>
        <taxon>Polluticaenibacter</taxon>
    </lineage>
</organism>
<keyword evidence="1" id="KW-0489">Methyltransferase</keyword>
<gene>
    <name evidence="1" type="ORF">O3P16_09100</name>
</gene>
<protein>
    <submittedName>
        <fullName evidence="1">Class I SAM-dependent methyltransferase</fullName>
    </submittedName>
</protein>
<accession>A0ABT4UJL3</accession>
<proteinExistence type="predicted"/>
<reference evidence="1 2" key="1">
    <citation type="submission" date="2022-12" db="EMBL/GenBank/DDBJ databases">
        <title>Chitinophagaceae gen. sp. nov., a new member of the family Chitinophagaceae, isolated from soil in a chemical factory.</title>
        <authorList>
            <person name="Ke Z."/>
        </authorList>
    </citation>
    <scope>NUCLEOTIDE SEQUENCE [LARGE SCALE GENOMIC DNA]</scope>
    <source>
        <strain evidence="1 2">LY-5</strain>
    </source>
</reference>